<proteinExistence type="predicted"/>
<feature type="region of interest" description="Disordered" evidence="1">
    <location>
        <begin position="20"/>
        <end position="69"/>
    </location>
</feature>
<name>A0ABQ8GGZ3_9PEZI</name>
<comment type="caution">
    <text evidence="2">The sequence shown here is derived from an EMBL/GenBank/DDBJ whole genome shotgun (WGS) entry which is preliminary data.</text>
</comment>
<dbReference type="EMBL" id="JAGTJR010000010">
    <property type="protein sequence ID" value="KAH7053189.1"/>
    <property type="molecule type" value="Genomic_DNA"/>
</dbReference>
<sequence>MQPDTAIALLSSAAAVEPHLADSCPRVQKQNSEVPADTAPQPPRAPPRKPARVPVSHPPIFDGSKKKATLSSMPGIDVFPSSIAFRQPSHQHEPLVLSLRHPRVPDLPFSLLCTAATAGRAANSLRASSLRLFRAFSCVSPPATAPACAPRDQNIRAVGSWSRPCTNV</sequence>
<gene>
    <name evidence="2" type="ORF">B0J12DRAFT_47723</name>
</gene>
<organism evidence="2 3">
    <name type="scientific">Macrophomina phaseolina</name>
    <dbReference type="NCBI Taxonomy" id="35725"/>
    <lineage>
        <taxon>Eukaryota</taxon>
        <taxon>Fungi</taxon>
        <taxon>Dikarya</taxon>
        <taxon>Ascomycota</taxon>
        <taxon>Pezizomycotina</taxon>
        <taxon>Dothideomycetes</taxon>
        <taxon>Dothideomycetes incertae sedis</taxon>
        <taxon>Botryosphaeriales</taxon>
        <taxon>Botryosphaeriaceae</taxon>
        <taxon>Macrophomina</taxon>
    </lineage>
</organism>
<evidence type="ECO:0000313" key="3">
    <source>
        <dbReference type="Proteomes" id="UP000774617"/>
    </source>
</evidence>
<evidence type="ECO:0000256" key="1">
    <source>
        <dbReference type="SAM" id="MobiDB-lite"/>
    </source>
</evidence>
<keyword evidence="3" id="KW-1185">Reference proteome</keyword>
<reference evidence="2 3" key="1">
    <citation type="journal article" date="2021" name="Nat. Commun.">
        <title>Genetic determinants of endophytism in the Arabidopsis root mycobiome.</title>
        <authorList>
            <person name="Mesny F."/>
            <person name="Miyauchi S."/>
            <person name="Thiergart T."/>
            <person name="Pickel B."/>
            <person name="Atanasova L."/>
            <person name="Karlsson M."/>
            <person name="Huettel B."/>
            <person name="Barry K.W."/>
            <person name="Haridas S."/>
            <person name="Chen C."/>
            <person name="Bauer D."/>
            <person name="Andreopoulos W."/>
            <person name="Pangilinan J."/>
            <person name="LaButti K."/>
            <person name="Riley R."/>
            <person name="Lipzen A."/>
            <person name="Clum A."/>
            <person name="Drula E."/>
            <person name="Henrissat B."/>
            <person name="Kohler A."/>
            <person name="Grigoriev I.V."/>
            <person name="Martin F.M."/>
            <person name="Hacquard S."/>
        </authorList>
    </citation>
    <scope>NUCLEOTIDE SEQUENCE [LARGE SCALE GENOMIC DNA]</scope>
    <source>
        <strain evidence="2 3">MPI-SDFR-AT-0080</strain>
    </source>
</reference>
<accession>A0ABQ8GGZ3</accession>
<dbReference type="Proteomes" id="UP000774617">
    <property type="component" value="Unassembled WGS sequence"/>
</dbReference>
<protein>
    <submittedName>
        <fullName evidence="2">Uncharacterized protein</fullName>
    </submittedName>
</protein>
<evidence type="ECO:0000313" key="2">
    <source>
        <dbReference type="EMBL" id="KAH7053189.1"/>
    </source>
</evidence>